<feature type="binding site" evidence="15">
    <location>
        <position position="105"/>
    </location>
    <ligand>
        <name>DNA</name>
        <dbReference type="ChEBI" id="CHEBI:16991"/>
    </ligand>
</feature>
<reference evidence="19" key="1">
    <citation type="journal article" date="2019" name="Int. J. Syst. Evol. Microbiol.">
        <title>The Global Catalogue of Microorganisms (GCM) 10K type strain sequencing project: providing services to taxonomists for standard genome sequencing and annotation.</title>
        <authorList>
            <consortium name="The Broad Institute Genomics Platform"/>
            <consortium name="The Broad Institute Genome Sequencing Center for Infectious Disease"/>
            <person name="Wu L."/>
            <person name="Ma J."/>
        </authorList>
    </citation>
    <scope>NUCLEOTIDE SEQUENCE [LARGE SCALE GENOMIC DNA]</scope>
    <source>
        <strain evidence="19">JCM 3369</strain>
    </source>
</reference>
<comment type="catalytic activity">
    <reaction evidence="1 15">
        <text>Hydrolysis of DNA containing ring-opened 7-methylguanine residues, releasing 2,6-diamino-4-hydroxy-5-(N-methyl)formamidopyrimidine.</text>
        <dbReference type="EC" id="3.2.2.23"/>
    </reaction>
</comment>
<evidence type="ECO:0000256" key="9">
    <source>
        <dbReference type="ARBA" id="ARBA00023125"/>
    </source>
</evidence>
<dbReference type="Pfam" id="PF06831">
    <property type="entry name" value="H2TH"/>
    <property type="match status" value="1"/>
</dbReference>
<dbReference type="InterPro" id="IPR000214">
    <property type="entry name" value="Znf_DNA_glyclase/AP_lyase"/>
</dbReference>
<feature type="active site" description="Proton donor" evidence="15">
    <location>
        <position position="3"/>
    </location>
</feature>
<evidence type="ECO:0000256" key="14">
    <source>
        <dbReference type="ARBA" id="ARBA00044632"/>
    </source>
</evidence>
<feature type="domain" description="Formamidopyrimidine-DNA glycosylase catalytic" evidence="17">
    <location>
        <begin position="2"/>
        <end position="131"/>
    </location>
</feature>
<dbReference type="Pfam" id="PF06827">
    <property type="entry name" value="zf-FPG_IleRS"/>
    <property type="match status" value="1"/>
</dbReference>
<keyword evidence="5 15" id="KW-0227">DNA damage</keyword>
<feature type="domain" description="FPG-type" evidence="16">
    <location>
        <begin position="262"/>
        <end position="298"/>
    </location>
</feature>
<feature type="binding site" evidence="15">
    <location>
        <position position="171"/>
    </location>
    <ligand>
        <name>DNA</name>
        <dbReference type="ChEBI" id="CHEBI:16991"/>
    </ligand>
</feature>
<evidence type="ECO:0000256" key="8">
    <source>
        <dbReference type="ARBA" id="ARBA00022833"/>
    </source>
</evidence>
<dbReference type="EC" id="4.2.99.18" evidence="15"/>
<comment type="function">
    <text evidence="15">Involved in base excision repair of DNA damaged by oxidation or by mutagenic agents. Acts as DNA glycosylase that recognizes and removes damaged bases. Has a preference for oxidized purines, such as 7,8-dihydro-8-oxoguanine (8-oxoG). Has AP (apurinic/apyrimidinic) lyase activity and introduces nicks in the DNA strand. Cleaves the DNA backbone by beta-delta elimination to generate a single-strand break at the site of the removed base with both 3'- and 5'-phosphates.</text>
</comment>
<evidence type="ECO:0000256" key="7">
    <source>
        <dbReference type="ARBA" id="ARBA00022801"/>
    </source>
</evidence>
<accession>A0ABW4JY49</accession>
<feature type="active site" description="Proton donor; for beta-elimination activity" evidence="15">
    <location>
        <position position="58"/>
    </location>
</feature>
<dbReference type="PROSITE" id="PS01242">
    <property type="entry name" value="ZF_FPG_1"/>
    <property type="match status" value="1"/>
</dbReference>
<keyword evidence="8 15" id="KW-0862">Zinc</keyword>
<dbReference type="HAMAP" id="MF_00103">
    <property type="entry name" value="Fapy_DNA_glycosyl"/>
    <property type="match status" value="1"/>
</dbReference>
<comment type="cofactor">
    <cofactor evidence="15">
        <name>Zn(2+)</name>
        <dbReference type="ChEBI" id="CHEBI:29105"/>
    </cofactor>
    <text evidence="15">Binds 1 zinc ion per subunit.</text>
</comment>
<dbReference type="RefSeq" id="WP_149893929.1">
    <property type="nucleotide sequence ID" value="NZ_JBHUFA010000014.1"/>
</dbReference>
<dbReference type="PANTHER" id="PTHR22993:SF9">
    <property type="entry name" value="FORMAMIDOPYRIMIDINE-DNA GLYCOSYLASE"/>
    <property type="match status" value="1"/>
</dbReference>
<keyword evidence="4 15" id="KW-0479">Metal-binding</keyword>
<evidence type="ECO:0000256" key="1">
    <source>
        <dbReference type="ARBA" id="ARBA00001668"/>
    </source>
</evidence>
<evidence type="ECO:0000256" key="4">
    <source>
        <dbReference type="ARBA" id="ARBA00022723"/>
    </source>
</evidence>
<dbReference type="InterPro" id="IPR010979">
    <property type="entry name" value="Ribosomal_uS13-like_H2TH"/>
</dbReference>
<evidence type="ECO:0000256" key="15">
    <source>
        <dbReference type="HAMAP-Rule" id="MF_00103"/>
    </source>
</evidence>
<dbReference type="SUPFAM" id="SSF46946">
    <property type="entry name" value="S13-like H2TH domain"/>
    <property type="match status" value="1"/>
</dbReference>
<sequence length="298" mass="32450">MPELPEVETVRRGLQPSFEGALVTQVEQRRPDLRFPFPTDFVARLEGRRVEALSRRAKYLLADVEGGDVLVMHLGMSGSFRIETSDPDPLMPGAFAIPRGKDEKHDHVVFRLSAPSGQSTRVIYNDPRRFGFMTLVERGGLASHPLFAAMGLEPLGNALDGGTISRLFAGKAAPLKAALLDQKLIAGLGNIYVCEALWRAGLSPTRKAGTIASKSGKATERTTALAGHIRDTLNEAIEAGGSSLRDHRQADGTLGYFQHRFNVYDREGEPCRKPGCGGTVSRIVQSGRSTFYCPSCQR</sequence>
<evidence type="ECO:0000256" key="5">
    <source>
        <dbReference type="ARBA" id="ARBA00022763"/>
    </source>
</evidence>
<keyword evidence="9 15" id="KW-0238">DNA-binding</keyword>
<gene>
    <name evidence="15 18" type="primary">mutM</name>
    <name evidence="15" type="synonym">fpg</name>
    <name evidence="18" type="ORF">ACFSC7_16430</name>
</gene>
<evidence type="ECO:0000256" key="12">
    <source>
        <dbReference type="ARBA" id="ARBA00023268"/>
    </source>
</evidence>
<comment type="catalytic activity">
    <reaction evidence="14 15">
        <text>2'-deoxyribonucleotide-(2'-deoxyribose 5'-phosphate)-2'-deoxyribonucleotide-DNA = a 3'-end 2'-deoxyribonucleotide-(2,3-dehydro-2,3-deoxyribose 5'-phosphate)-DNA + a 5'-end 5'-phospho-2'-deoxyribonucleoside-DNA + H(+)</text>
        <dbReference type="Rhea" id="RHEA:66592"/>
        <dbReference type="Rhea" id="RHEA-COMP:13180"/>
        <dbReference type="Rhea" id="RHEA-COMP:16897"/>
        <dbReference type="Rhea" id="RHEA-COMP:17067"/>
        <dbReference type="ChEBI" id="CHEBI:15378"/>
        <dbReference type="ChEBI" id="CHEBI:136412"/>
        <dbReference type="ChEBI" id="CHEBI:157695"/>
        <dbReference type="ChEBI" id="CHEBI:167181"/>
        <dbReference type="EC" id="4.2.99.18"/>
    </reaction>
</comment>
<evidence type="ECO:0000259" key="17">
    <source>
        <dbReference type="PROSITE" id="PS51068"/>
    </source>
</evidence>
<feature type="active site" description="Proton donor; for delta-elimination activity" evidence="15">
    <location>
        <position position="288"/>
    </location>
</feature>
<dbReference type="PANTHER" id="PTHR22993">
    <property type="entry name" value="FORMAMIDOPYRIMIDINE-DNA GLYCOSYLASE"/>
    <property type="match status" value="1"/>
</dbReference>
<evidence type="ECO:0000256" key="3">
    <source>
        <dbReference type="ARBA" id="ARBA00011245"/>
    </source>
</evidence>
<feature type="active site" description="Schiff-base intermediate with DNA" evidence="15">
    <location>
        <position position="2"/>
    </location>
</feature>
<evidence type="ECO:0000256" key="6">
    <source>
        <dbReference type="ARBA" id="ARBA00022771"/>
    </source>
</evidence>
<comment type="subunit">
    <text evidence="3 15">Monomer.</text>
</comment>
<dbReference type="NCBIfam" id="TIGR00577">
    <property type="entry name" value="fpg"/>
    <property type="match status" value="1"/>
</dbReference>
<dbReference type="GO" id="GO:0008534">
    <property type="term" value="F:oxidized purine nucleobase lesion DNA N-glycosylase activity"/>
    <property type="evidence" value="ECO:0007669"/>
    <property type="project" value="UniProtKB-EC"/>
</dbReference>
<keyword evidence="12 15" id="KW-0511">Multifunctional enzyme</keyword>
<dbReference type="SMART" id="SM01232">
    <property type="entry name" value="H2TH"/>
    <property type="match status" value="1"/>
</dbReference>
<keyword evidence="19" id="KW-1185">Reference proteome</keyword>
<dbReference type="SMART" id="SM00898">
    <property type="entry name" value="Fapy_DNA_glyco"/>
    <property type="match status" value="1"/>
</dbReference>
<evidence type="ECO:0000256" key="2">
    <source>
        <dbReference type="ARBA" id="ARBA00009409"/>
    </source>
</evidence>
<comment type="caution">
    <text evidence="18">The sequence shown here is derived from an EMBL/GenBank/DDBJ whole genome shotgun (WGS) entry which is preliminary data.</text>
</comment>
<evidence type="ECO:0000256" key="10">
    <source>
        <dbReference type="ARBA" id="ARBA00023204"/>
    </source>
</evidence>
<evidence type="ECO:0000313" key="18">
    <source>
        <dbReference type="EMBL" id="MFD1697107.1"/>
    </source>
</evidence>
<dbReference type="EMBL" id="JBHUFA010000014">
    <property type="protein sequence ID" value="MFD1697107.1"/>
    <property type="molecule type" value="Genomic_DNA"/>
</dbReference>
<dbReference type="SUPFAM" id="SSF57716">
    <property type="entry name" value="Glucocorticoid receptor-like (DNA-binding domain)"/>
    <property type="match status" value="1"/>
</dbReference>
<dbReference type="NCBIfam" id="NF002211">
    <property type="entry name" value="PRK01103.1"/>
    <property type="match status" value="1"/>
</dbReference>
<dbReference type="CDD" id="cd08966">
    <property type="entry name" value="EcFpg-like_N"/>
    <property type="match status" value="1"/>
</dbReference>
<name>A0ABW4JY49_9HYPH</name>
<dbReference type="InterPro" id="IPR035937">
    <property type="entry name" value="FPG_N"/>
</dbReference>
<proteinExistence type="inferred from homology"/>
<keyword evidence="7 15" id="KW-0378">Hydrolase</keyword>
<protein>
    <recommendedName>
        <fullName evidence="15">Formamidopyrimidine-DNA glycosylase</fullName>
        <shortName evidence="15">Fapy-DNA glycosylase</shortName>
        <ecNumber evidence="15">3.2.2.23</ecNumber>
    </recommendedName>
    <alternativeName>
        <fullName evidence="15">DNA-(apurinic or apyrimidinic site) lyase MutM</fullName>
        <shortName evidence="15">AP lyase MutM</shortName>
        <ecNumber evidence="15">4.2.99.18</ecNumber>
    </alternativeName>
</protein>
<keyword evidence="10 15" id="KW-0234">DNA repair</keyword>
<dbReference type="Gene3D" id="1.10.8.50">
    <property type="match status" value="1"/>
</dbReference>
<dbReference type="Pfam" id="PF01149">
    <property type="entry name" value="Fapy_DNA_glyco"/>
    <property type="match status" value="1"/>
</dbReference>
<dbReference type="GO" id="GO:0140078">
    <property type="term" value="F:class I DNA-(apurinic or apyrimidinic site) endonuclease activity"/>
    <property type="evidence" value="ECO:0007669"/>
    <property type="project" value="UniProtKB-EC"/>
</dbReference>
<evidence type="ECO:0000313" key="19">
    <source>
        <dbReference type="Proteomes" id="UP001597327"/>
    </source>
</evidence>
<dbReference type="InterPro" id="IPR020629">
    <property type="entry name" value="FPG_Glyclase"/>
</dbReference>
<dbReference type="InterPro" id="IPR015887">
    <property type="entry name" value="DNA_glyclase_Znf_dom_DNA_BS"/>
</dbReference>
<comment type="similarity">
    <text evidence="2 15">Belongs to the FPG family.</text>
</comment>
<feature type="binding site" evidence="15">
    <location>
        <position position="128"/>
    </location>
    <ligand>
        <name>DNA</name>
        <dbReference type="ChEBI" id="CHEBI:16991"/>
    </ligand>
</feature>
<dbReference type="PROSITE" id="PS51068">
    <property type="entry name" value="FPG_CAT"/>
    <property type="match status" value="1"/>
</dbReference>
<organism evidence="18 19">
    <name type="scientific">Roseibium aestuarii</name>
    <dbReference type="NCBI Taxonomy" id="2600299"/>
    <lineage>
        <taxon>Bacteria</taxon>
        <taxon>Pseudomonadati</taxon>
        <taxon>Pseudomonadota</taxon>
        <taxon>Alphaproteobacteria</taxon>
        <taxon>Hyphomicrobiales</taxon>
        <taxon>Stappiaceae</taxon>
        <taxon>Roseibium</taxon>
    </lineage>
</organism>
<dbReference type="EC" id="3.2.2.23" evidence="15"/>
<keyword evidence="13 15" id="KW-0326">Glycosidase</keyword>
<dbReference type="Proteomes" id="UP001597327">
    <property type="component" value="Unassembled WGS sequence"/>
</dbReference>
<dbReference type="InterPro" id="IPR010663">
    <property type="entry name" value="Znf_FPG/IleRS"/>
</dbReference>
<evidence type="ECO:0000259" key="16">
    <source>
        <dbReference type="PROSITE" id="PS51066"/>
    </source>
</evidence>
<keyword evidence="11 15" id="KW-0456">Lyase</keyword>
<dbReference type="InterPro" id="IPR012319">
    <property type="entry name" value="FPG_cat"/>
</dbReference>
<dbReference type="InterPro" id="IPR015886">
    <property type="entry name" value="H2TH_FPG"/>
</dbReference>
<dbReference type="SUPFAM" id="SSF81624">
    <property type="entry name" value="N-terminal domain of MutM-like DNA repair proteins"/>
    <property type="match status" value="1"/>
</dbReference>
<dbReference type="PROSITE" id="PS51066">
    <property type="entry name" value="ZF_FPG_2"/>
    <property type="match status" value="1"/>
</dbReference>
<keyword evidence="6 15" id="KW-0863">Zinc-finger</keyword>
<evidence type="ECO:0000256" key="11">
    <source>
        <dbReference type="ARBA" id="ARBA00023239"/>
    </source>
</evidence>
<dbReference type="Gene3D" id="3.20.190.10">
    <property type="entry name" value="MutM-like, N-terminal"/>
    <property type="match status" value="1"/>
</dbReference>
<evidence type="ECO:0000256" key="13">
    <source>
        <dbReference type="ARBA" id="ARBA00023295"/>
    </source>
</evidence>